<dbReference type="GO" id="GO:0006355">
    <property type="term" value="P:regulation of DNA-templated transcription"/>
    <property type="evidence" value="ECO:0007669"/>
    <property type="project" value="InterPro"/>
</dbReference>
<evidence type="ECO:0000259" key="1">
    <source>
        <dbReference type="PROSITE" id="PS50805"/>
    </source>
</evidence>
<dbReference type="PANTHER" id="PTHR23232">
    <property type="entry name" value="KRAB DOMAIN C2H2 ZINC FINGER"/>
    <property type="match status" value="1"/>
</dbReference>
<dbReference type="PANTHER" id="PTHR23232:SF144">
    <property type="entry name" value="KRAB DOMAIN-CONTAINING PROTEIN"/>
    <property type="match status" value="1"/>
</dbReference>
<dbReference type="CDD" id="cd07765">
    <property type="entry name" value="KRAB_A-box"/>
    <property type="match status" value="1"/>
</dbReference>
<dbReference type="Gene3D" id="6.10.140.140">
    <property type="match status" value="1"/>
</dbReference>
<proteinExistence type="predicted"/>
<dbReference type="CTD" id="57209"/>
<feature type="domain" description="KRAB" evidence="1">
    <location>
        <begin position="51"/>
        <end position="121"/>
    </location>
</feature>
<evidence type="ECO:0000313" key="2">
    <source>
        <dbReference type="Proteomes" id="UP000245320"/>
    </source>
</evidence>
<dbReference type="SUPFAM" id="SSF109640">
    <property type="entry name" value="KRAB domain (Kruppel-associated box)"/>
    <property type="match status" value="1"/>
</dbReference>
<dbReference type="InterPro" id="IPR050169">
    <property type="entry name" value="Krueppel_C2H2_ZnF"/>
</dbReference>
<dbReference type="RefSeq" id="XP_019791499.2">
    <property type="nucleotide sequence ID" value="XM_019935940.2"/>
</dbReference>
<dbReference type="AlphaFoldDB" id="A0A2U4BE57"/>
<keyword evidence="2" id="KW-1185">Reference proteome</keyword>
<dbReference type="SMART" id="SM00349">
    <property type="entry name" value="KRAB"/>
    <property type="match status" value="1"/>
</dbReference>
<accession>A0A2U4BE57</accession>
<name>A0A2U4BE57_TURTR</name>
<dbReference type="RefSeq" id="XP_019791498.2">
    <property type="nucleotide sequence ID" value="XM_019935939.2"/>
</dbReference>
<dbReference type="OrthoDB" id="9700377at2759"/>
<dbReference type="InterPro" id="IPR036051">
    <property type="entry name" value="KRAB_dom_sf"/>
</dbReference>
<dbReference type="PROSITE" id="PS50805">
    <property type="entry name" value="KRAB"/>
    <property type="match status" value="1"/>
</dbReference>
<reference evidence="3 4" key="1">
    <citation type="submission" date="2025-04" db="UniProtKB">
        <authorList>
            <consortium name="RefSeq"/>
        </authorList>
    </citation>
    <scope>IDENTIFICATION</scope>
    <source>
        <tissue evidence="3 4">Spleen</tissue>
    </source>
</reference>
<evidence type="ECO:0000313" key="4">
    <source>
        <dbReference type="RefSeq" id="XP_019791498.2"/>
    </source>
</evidence>
<sequence>MSNASLISLHPEDLTMMVKGLDQVSGKIAVHTAFSVLSQKEQKKNKSPGSVSFEDVTVNFTQEEWGQLDPDQRTLCRDVTLENYRILISLGHRIAKPEEIFKLEQEAPWILEEEFASHCYPGELKVDGMIKSKENQDRHLWQAAFINNKKVVTVKENVLRKPFNFCIDCIPSRRMPSKYNLDGISLENTSELTNNNRNYSGKKSDDTNGCEKLIPEINHEKTHIGEKLNDFNKNGSTCYHNEDFIQQQESHSVE</sequence>
<organism evidence="2 3">
    <name type="scientific">Tursiops truncatus</name>
    <name type="common">Atlantic bottle-nosed dolphin</name>
    <name type="synonym">Delphinus truncatus</name>
    <dbReference type="NCBI Taxonomy" id="9739"/>
    <lineage>
        <taxon>Eukaryota</taxon>
        <taxon>Metazoa</taxon>
        <taxon>Chordata</taxon>
        <taxon>Craniata</taxon>
        <taxon>Vertebrata</taxon>
        <taxon>Euteleostomi</taxon>
        <taxon>Mammalia</taxon>
        <taxon>Eutheria</taxon>
        <taxon>Laurasiatheria</taxon>
        <taxon>Artiodactyla</taxon>
        <taxon>Whippomorpha</taxon>
        <taxon>Cetacea</taxon>
        <taxon>Odontoceti</taxon>
        <taxon>Delphinidae</taxon>
        <taxon>Tursiops</taxon>
    </lineage>
</organism>
<dbReference type="Pfam" id="PF01352">
    <property type="entry name" value="KRAB"/>
    <property type="match status" value="1"/>
</dbReference>
<evidence type="ECO:0000313" key="5">
    <source>
        <dbReference type="RefSeq" id="XP_019791499.2"/>
    </source>
</evidence>
<gene>
    <name evidence="3 4 5" type="primary">LOC109550126</name>
</gene>
<protein>
    <submittedName>
        <fullName evidence="3 4">Zinc finger protein 510-like isoform X1</fullName>
    </submittedName>
</protein>
<evidence type="ECO:0000313" key="3">
    <source>
        <dbReference type="RefSeq" id="XP_019791497.2"/>
    </source>
</evidence>
<dbReference type="InterPro" id="IPR001909">
    <property type="entry name" value="KRAB"/>
</dbReference>
<dbReference type="Proteomes" id="UP000245320">
    <property type="component" value="Chromosome 16"/>
</dbReference>
<dbReference type="RefSeq" id="XP_019791497.2">
    <property type="nucleotide sequence ID" value="XM_019935938.2"/>
</dbReference>